<reference evidence="1 2" key="1">
    <citation type="submission" date="2019-12" db="EMBL/GenBank/DDBJ databases">
        <title>Draft genome sequence of Pseudomonas otitidis recovered from a chicken carcass.</title>
        <authorList>
            <person name="Vieira T.R."/>
            <person name="Oliviera E.F.C."/>
            <person name="Silva N.M.V."/>
            <person name="Sambrano G.E."/>
            <person name="Cibulski S.P."/>
            <person name="Cardoso M.R.I."/>
        </authorList>
    </citation>
    <scope>NUCLEOTIDE SEQUENCE [LARGE SCALE GENOMIC DNA]</scope>
    <source>
        <strain evidence="1 2">25_K</strain>
    </source>
</reference>
<dbReference type="RefSeq" id="WP_160479532.1">
    <property type="nucleotide sequence ID" value="NZ_WTFN01000002.1"/>
</dbReference>
<proteinExistence type="predicted"/>
<organism evidence="1 2">
    <name type="scientific">Metapseudomonas otitidis</name>
    <dbReference type="NCBI Taxonomy" id="319939"/>
    <lineage>
        <taxon>Bacteria</taxon>
        <taxon>Pseudomonadati</taxon>
        <taxon>Pseudomonadota</taxon>
        <taxon>Gammaproteobacteria</taxon>
        <taxon>Pseudomonadales</taxon>
        <taxon>Pseudomonadaceae</taxon>
        <taxon>Metapseudomonas</taxon>
    </lineage>
</organism>
<evidence type="ECO:0000313" key="2">
    <source>
        <dbReference type="Proteomes" id="UP000461288"/>
    </source>
</evidence>
<evidence type="ECO:0000313" key="1">
    <source>
        <dbReference type="EMBL" id="MWK54662.1"/>
    </source>
</evidence>
<dbReference type="Proteomes" id="UP000461288">
    <property type="component" value="Unassembled WGS sequence"/>
</dbReference>
<gene>
    <name evidence="1" type="ORF">GO594_01610</name>
</gene>
<accession>A0A7X3H3G1</accession>
<name>A0A7X3H3G1_9GAMM</name>
<protein>
    <recommendedName>
        <fullName evidence="3">CHAT domain-containing protein</fullName>
    </recommendedName>
</protein>
<dbReference type="EMBL" id="WTFN01000002">
    <property type="protein sequence ID" value="MWK54662.1"/>
    <property type="molecule type" value="Genomic_DNA"/>
</dbReference>
<sequence>MNNDVKKCAINLCLFSKGRDAMQDNFALLLLESPWWTPEANPTRASALPFFQGLERLYDYFNIYYSTFHDTQGFEAALSLDLSHTREKRQILYIGAHGSERSIANGRASTILEKVALHGDRIEGVIISSCLVGARDSNLWAPMLVNQTRWVFAYRRSVSWLTSQLLELAILEELIFAPESYADDREALLELFARALNRFNPSSLVGENGEPLSDCICLMQRAKYKRFPENITDELIKLAWHD</sequence>
<dbReference type="AlphaFoldDB" id="A0A7X3H3G1"/>
<evidence type="ECO:0008006" key="3">
    <source>
        <dbReference type="Google" id="ProtNLM"/>
    </source>
</evidence>
<comment type="caution">
    <text evidence="1">The sequence shown here is derived from an EMBL/GenBank/DDBJ whole genome shotgun (WGS) entry which is preliminary data.</text>
</comment>